<keyword evidence="1" id="KW-0472">Membrane</keyword>
<evidence type="ECO:0000313" key="2">
    <source>
        <dbReference type="EMBL" id="ETD10868.1"/>
    </source>
</evidence>
<reference evidence="2 3" key="1">
    <citation type="submission" date="2013-10" db="EMBL/GenBank/DDBJ databases">
        <title>The Genome Sequence of Streptococcus parasanguinis CC87K.</title>
        <authorList>
            <consortium name="The Broad Institute Genomics Platform"/>
            <person name="Earl A."/>
            <person name="Allen-Vercoe E."/>
            <person name="Daigneault M."/>
            <person name="Young S.K."/>
            <person name="Zeng Q."/>
            <person name="Gargeya S."/>
            <person name="Fitzgerald M."/>
            <person name="Abouelleil A."/>
            <person name="Alvarado L."/>
            <person name="Chapman S.B."/>
            <person name="Gainer-Dewar J."/>
            <person name="Goldberg J."/>
            <person name="Griggs A."/>
            <person name="Gujja S."/>
            <person name="Hansen M."/>
            <person name="Howarth C."/>
            <person name="Imamovic A."/>
            <person name="Ireland A."/>
            <person name="Larimer J."/>
            <person name="McCowan C."/>
            <person name="Murphy C."/>
            <person name="Pearson M."/>
            <person name="Poon T.W."/>
            <person name="Priest M."/>
            <person name="Roberts A."/>
            <person name="Saif S."/>
            <person name="Shea T."/>
            <person name="Sykes S."/>
            <person name="Wortman J."/>
            <person name="Nusbaum C."/>
            <person name="Birren B."/>
        </authorList>
    </citation>
    <scope>NUCLEOTIDE SEQUENCE [LARGE SCALE GENOMIC DNA]</scope>
    <source>
        <strain evidence="2 3">CC87K</strain>
    </source>
</reference>
<gene>
    <name evidence="2" type="ORF">HMPREF1195_01960</name>
</gene>
<proteinExistence type="predicted"/>
<name>V8B6W5_STRPA</name>
<sequence length="99" mass="11728">MRELLSKAWYYSTLPIYWFFAFVTSQQLVGIFGSGVIIGFLMFLFTWRTTWFWFQFTMLCVFCSFALWIGGIAYGFIGKYVIKFIRFIQGIIDGVDYND</sequence>
<keyword evidence="1" id="KW-1133">Transmembrane helix</keyword>
<evidence type="ECO:0000313" key="3">
    <source>
        <dbReference type="Proteomes" id="UP000018716"/>
    </source>
</evidence>
<organism evidence="2 3">
    <name type="scientific">Streptococcus parasanguinis CC87K</name>
    <dbReference type="NCBI Taxonomy" id="1073372"/>
    <lineage>
        <taxon>Bacteria</taxon>
        <taxon>Bacillati</taxon>
        <taxon>Bacillota</taxon>
        <taxon>Bacilli</taxon>
        <taxon>Lactobacillales</taxon>
        <taxon>Streptococcaceae</taxon>
        <taxon>Streptococcus</taxon>
    </lineage>
</organism>
<dbReference type="Proteomes" id="UP000018716">
    <property type="component" value="Unassembled WGS sequence"/>
</dbReference>
<feature type="transmembrane region" description="Helical" evidence="1">
    <location>
        <begin position="16"/>
        <end position="45"/>
    </location>
</feature>
<comment type="caution">
    <text evidence="2">The sequence shown here is derived from an EMBL/GenBank/DDBJ whole genome shotgun (WGS) entry which is preliminary data.</text>
</comment>
<protein>
    <submittedName>
        <fullName evidence="2">Uncharacterized protein</fullName>
    </submittedName>
</protein>
<dbReference type="HOGENOM" id="CLU_2318959_0_0_9"/>
<evidence type="ECO:0000256" key="1">
    <source>
        <dbReference type="SAM" id="Phobius"/>
    </source>
</evidence>
<keyword evidence="3" id="KW-1185">Reference proteome</keyword>
<dbReference type="EMBL" id="AZJD01000010">
    <property type="protein sequence ID" value="ETD10868.1"/>
    <property type="molecule type" value="Genomic_DNA"/>
</dbReference>
<accession>V8B6W5</accession>
<dbReference type="AlphaFoldDB" id="V8B6W5"/>
<keyword evidence="1" id="KW-0812">Transmembrane</keyword>
<feature type="transmembrane region" description="Helical" evidence="1">
    <location>
        <begin position="51"/>
        <end position="77"/>
    </location>
</feature>